<evidence type="ECO:0000313" key="3">
    <source>
        <dbReference type="Proteomes" id="UP000233556"/>
    </source>
</evidence>
<feature type="compositionally biased region" description="Basic and acidic residues" evidence="1">
    <location>
        <begin position="176"/>
        <end position="185"/>
    </location>
</feature>
<dbReference type="SUPFAM" id="SSF50978">
    <property type="entry name" value="WD40 repeat-like"/>
    <property type="match status" value="1"/>
</dbReference>
<proteinExistence type="predicted"/>
<protein>
    <submittedName>
        <fullName evidence="2">Wd repeat-containing protein 62</fullName>
    </submittedName>
</protein>
<name>A0A2I0T5M4_LIMLA</name>
<gene>
    <name evidence="2" type="ORF">llap_20606</name>
</gene>
<evidence type="ECO:0000256" key="1">
    <source>
        <dbReference type="SAM" id="MobiDB-lite"/>
    </source>
</evidence>
<dbReference type="InterPro" id="IPR036322">
    <property type="entry name" value="WD40_repeat_dom_sf"/>
</dbReference>
<keyword evidence="3" id="KW-1185">Reference proteome</keyword>
<evidence type="ECO:0000313" key="2">
    <source>
        <dbReference type="EMBL" id="PKU29090.1"/>
    </source>
</evidence>
<sequence length="238" mass="26389">MSGSTFCISSSGLLCRFNQKRLPDGFSFVRTHHVAEKTTLYDMAIDIAQKHVAVACQDRNVRVYSTASGKLKRCYKGSQGDEGSVLKLGEVEEGDKEAAGPRWSYRPQGRWAECAERGPIKTLPEGDPLDFTPLKPHFGDDPELRSGSLEHLLSEAESSPGDLTEDFQLSQLLWDKETTEGRESPEELCVTETRRCSHPPEAASARFRAQPRVSQSWKDKRLVKGTDVTNSGSKRSSA</sequence>
<feature type="region of interest" description="Disordered" evidence="1">
    <location>
        <begin position="176"/>
        <end position="238"/>
    </location>
</feature>
<reference evidence="3" key="1">
    <citation type="submission" date="2017-11" db="EMBL/GenBank/DDBJ databases">
        <authorList>
            <person name="Lima N.C."/>
            <person name="Parody-Merino A.M."/>
            <person name="Battley P.F."/>
            <person name="Fidler A.E."/>
            <person name="Prosdocimi F."/>
        </authorList>
    </citation>
    <scope>NUCLEOTIDE SEQUENCE [LARGE SCALE GENOMIC DNA]</scope>
</reference>
<dbReference type="OrthoDB" id="6154712at2759"/>
<feature type="region of interest" description="Disordered" evidence="1">
    <location>
        <begin position="117"/>
        <end position="145"/>
    </location>
</feature>
<organism evidence="2 3">
    <name type="scientific">Limosa lapponica baueri</name>
    <dbReference type="NCBI Taxonomy" id="1758121"/>
    <lineage>
        <taxon>Eukaryota</taxon>
        <taxon>Metazoa</taxon>
        <taxon>Chordata</taxon>
        <taxon>Craniata</taxon>
        <taxon>Vertebrata</taxon>
        <taxon>Euteleostomi</taxon>
        <taxon>Archelosauria</taxon>
        <taxon>Archosauria</taxon>
        <taxon>Dinosauria</taxon>
        <taxon>Saurischia</taxon>
        <taxon>Theropoda</taxon>
        <taxon>Coelurosauria</taxon>
        <taxon>Aves</taxon>
        <taxon>Neognathae</taxon>
        <taxon>Neoaves</taxon>
        <taxon>Charadriiformes</taxon>
        <taxon>Scolopacidae</taxon>
        <taxon>Limosa</taxon>
    </lineage>
</organism>
<reference evidence="3" key="2">
    <citation type="submission" date="2017-12" db="EMBL/GenBank/DDBJ databases">
        <title>Genome sequence of the Bar-tailed Godwit (Limosa lapponica baueri).</title>
        <authorList>
            <person name="Lima N.C.B."/>
            <person name="Parody-Merino A.M."/>
            <person name="Battley P.F."/>
            <person name="Fidler A.E."/>
            <person name="Prosdocimi F."/>
        </authorList>
    </citation>
    <scope>NUCLEOTIDE SEQUENCE [LARGE SCALE GENOMIC DNA]</scope>
</reference>
<dbReference type="InterPro" id="IPR052779">
    <property type="entry name" value="WDR62"/>
</dbReference>
<dbReference type="AlphaFoldDB" id="A0A2I0T5M4"/>
<dbReference type="PANTHER" id="PTHR45589">
    <property type="entry name" value="WD REPEAT DOMAIN 62, ISOFORM G"/>
    <property type="match status" value="1"/>
</dbReference>
<dbReference type="EMBL" id="KZ518166">
    <property type="protein sequence ID" value="PKU29090.1"/>
    <property type="molecule type" value="Genomic_DNA"/>
</dbReference>
<dbReference type="Proteomes" id="UP000233556">
    <property type="component" value="Unassembled WGS sequence"/>
</dbReference>
<accession>A0A2I0T5M4</accession>
<dbReference type="PANTHER" id="PTHR45589:SF3">
    <property type="entry name" value="WD REPEAT-CONTAINING PROTEIN 62"/>
    <property type="match status" value="1"/>
</dbReference>
<feature type="compositionally biased region" description="Polar residues" evidence="1">
    <location>
        <begin position="227"/>
        <end position="238"/>
    </location>
</feature>